<dbReference type="EMBL" id="CCBP010000056">
    <property type="protein sequence ID" value="CDO69803.1"/>
    <property type="molecule type" value="Genomic_DNA"/>
</dbReference>
<accession>A0A060SBS3</accession>
<dbReference type="HOGENOM" id="CLU_931096_0_0_1"/>
<feature type="compositionally biased region" description="Polar residues" evidence="1">
    <location>
        <begin position="1"/>
        <end position="11"/>
    </location>
</feature>
<evidence type="ECO:0000313" key="3">
    <source>
        <dbReference type="Proteomes" id="UP000029665"/>
    </source>
</evidence>
<dbReference type="Proteomes" id="UP000029665">
    <property type="component" value="Unassembled WGS sequence"/>
</dbReference>
<evidence type="ECO:0000313" key="2">
    <source>
        <dbReference type="EMBL" id="CDO69803.1"/>
    </source>
</evidence>
<feature type="region of interest" description="Disordered" evidence="1">
    <location>
        <begin position="1"/>
        <end position="31"/>
    </location>
</feature>
<organism evidence="2 3">
    <name type="scientific">Pycnoporus cinnabarinus</name>
    <name type="common">Cinnabar-red polypore</name>
    <name type="synonym">Trametes cinnabarina</name>
    <dbReference type="NCBI Taxonomy" id="5643"/>
    <lineage>
        <taxon>Eukaryota</taxon>
        <taxon>Fungi</taxon>
        <taxon>Dikarya</taxon>
        <taxon>Basidiomycota</taxon>
        <taxon>Agaricomycotina</taxon>
        <taxon>Agaricomycetes</taxon>
        <taxon>Polyporales</taxon>
        <taxon>Polyporaceae</taxon>
        <taxon>Trametes</taxon>
    </lineage>
</organism>
<sequence length="299" mass="34828">MGSVDVSSLSDPTPLDSEPIAPGSPPVEADRNLAFPSPETPQQLAAEIELAHPNPYWPLKTSLIGVAYLAHLRFRRYSPRTLPTFTPLRLGELYGSVALIYTVSQERRLAQERVVNDSRLMTLEAAARRQWRHWREIRDSVYQQPEYTETAYDYHPVTYNYFYRTLYEPYADKYPDISKHDWDVLLTQISNTAWSERDDTYIDFAAASLYPALTSTPIAMFARWKNIRFITPFLNGIQRTSFYLWTLMMALQPYQHWAYPLTLQNRERVAEMLREAYPGIEKDAEALRKRYQSSQARLA</sequence>
<dbReference type="AlphaFoldDB" id="A0A060SBS3"/>
<gene>
    <name evidence="2" type="ORF">BN946_scf184803.g1</name>
</gene>
<comment type="caution">
    <text evidence="2">The sequence shown here is derived from an EMBL/GenBank/DDBJ whole genome shotgun (WGS) entry which is preliminary data.</text>
</comment>
<reference evidence="2" key="1">
    <citation type="submission" date="2014-01" db="EMBL/GenBank/DDBJ databases">
        <title>The genome of the white-rot fungus Pycnoporus cinnabarinus: a basidiomycete model with a versatile arsenal for lignocellulosic biomass breakdown.</title>
        <authorList>
            <person name="Levasseur A."/>
            <person name="Lomascolo A."/>
            <person name="Ruiz-Duenas F.J."/>
            <person name="Uzan E."/>
            <person name="Piumi F."/>
            <person name="Kues U."/>
            <person name="Ram A.F.J."/>
            <person name="Murat C."/>
            <person name="Haon M."/>
            <person name="Benoit I."/>
            <person name="Arfi Y."/>
            <person name="Chevret D."/>
            <person name="Drula E."/>
            <person name="Kwon M.J."/>
            <person name="Gouret P."/>
            <person name="Lesage-Meessen L."/>
            <person name="Lombard V."/>
            <person name="Mariette J."/>
            <person name="Noirot C."/>
            <person name="Park J."/>
            <person name="Patyshakuliyeva A."/>
            <person name="Wieneger R.A.B."/>
            <person name="Wosten H.A.B."/>
            <person name="Martin F."/>
            <person name="Coutinho P.M."/>
            <person name="de Vries R."/>
            <person name="Martinez A.T."/>
            <person name="Klopp C."/>
            <person name="Pontarotti P."/>
            <person name="Henrissat B."/>
            <person name="Record E."/>
        </authorList>
    </citation>
    <scope>NUCLEOTIDE SEQUENCE [LARGE SCALE GENOMIC DNA]</scope>
    <source>
        <strain evidence="2">BRFM137</strain>
    </source>
</reference>
<name>A0A060SBS3_PYCCI</name>
<protein>
    <submittedName>
        <fullName evidence="2">Uncharacterized protein</fullName>
    </submittedName>
</protein>
<keyword evidence="3" id="KW-1185">Reference proteome</keyword>
<evidence type="ECO:0000256" key="1">
    <source>
        <dbReference type="SAM" id="MobiDB-lite"/>
    </source>
</evidence>
<dbReference type="OrthoDB" id="2743555at2759"/>
<proteinExistence type="predicted"/>